<evidence type="ECO:0000259" key="1">
    <source>
        <dbReference type="Pfam" id="PF02579"/>
    </source>
</evidence>
<dbReference type="AlphaFoldDB" id="A0A1H7V5J4"/>
<name>A0A1H7V5J4_9BACT</name>
<dbReference type="STRING" id="43775.SAMN04489760_10342"/>
<dbReference type="InterPro" id="IPR051840">
    <property type="entry name" value="NifX/NifY_domain"/>
</dbReference>
<gene>
    <name evidence="2" type="ORF">SAMN04489760_10342</name>
</gene>
<dbReference type="OrthoDB" id="280278at2"/>
<dbReference type="InterPro" id="IPR003731">
    <property type="entry name" value="Di-Nase_FeMo-co_biosynth"/>
</dbReference>
<dbReference type="InterPro" id="IPR036105">
    <property type="entry name" value="DiNase_FeMo-co_biosyn_sf"/>
</dbReference>
<reference evidence="2 3" key="1">
    <citation type="submission" date="2016-10" db="EMBL/GenBank/DDBJ databases">
        <authorList>
            <person name="de Groot N.N."/>
        </authorList>
    </citation>
    <scope>NUCLEOTIDE SEQUENCE [LARGE SCALE GENOMIC DNA]</scope>
    <source>
        <strain evidence="2 3">DSM 8423</strain>
    </source>
</reference>
<feature type="domain" description="Dinitrogenase iron-molybdenum cofactor biosynthesis" evidence="1">
    <location>
        <begin position="18"/>
        <end position="108"/>
    </location>
</feature>
<proteinExistence type="predicted"/>
<evidence type="ECO:0000313" key="3">
    <source>
        <dbReference type="Proteomes" id="UP000198744"/>
    </source>
</evidence>
<organism evidence="2 3">
    <name type="scientific">Syntrophus gentianae</name>
    <dbReference type="NCBI Taxonomy" id="43775"/>
    <lineage>
        <taxon>Bacteria</taxon>
        <taxon>Pseudomonadati</taxon>
        <taxon>Thermodesulfobacteriota</taxon>
        <taxon>Syntrophia</taxon>
        <taxon>Syntrophales</taxon>
        <taxon>Syntrophaceae</taxon>
        <taxon>Syntrophus</taxon>
    </lineage>
</organism>
<sequence>MKEGRIAIPSMEAGGLDGHRSGHFGHCDVFTLVDVKNGEIEKVTTIPNQSHIQGGCMVPVNLLAQHNVNALVVGGIGMRPLMGFRQVGINVYYDVTRPEIRPVVEDLIAGILPRIADDQVCGGGGR</sequence>
<protein>
    <submittedName>
        <fullName evidence="2">Predicted Fe-Mo cluster-binding protein, NifX family</fullName>
    </submittedName>
</protein>
<dbReference type="EMBL" id="FOBS01000003">
    <property type="protein sequence ID" value="SEM04531.1"/>
    <property type="molecule type" value="Genomic_DNA"/>
</dbReference>
<dbReference type="PANTHER" id="PTHR33937">
    <property type="entry name" value="IRON-MOLYBDENUM PROTEIN-RELATED-RELATED"/>
    <property type="match status" value="1"/>
</dbReference>
<dbReference type="RefSeq" id="WP_093882185.1">
    <property type="nucleotide sequence ID" value="NZ_FOBS01000003.1"/>
</dbReference>
<evidence type="ECO:0000313" key="2">
    <source>
        <dbReference type="EMBL" id="SEM04531.1"/>
    </source>
</evidence>
<dbReference type="Pfam" id="PF02579">
    <property type="entry name" value="Nitro_FeMo-Co"/>
    <property type="match status" value="1"/>
</dbReference>
<dbReference type="Gene3D" id="3.30.420.130">
    <property type="entry name" value="Dinitrogenase iron-molybdenum cofactor biosynthesis domain"/>
    <property type="match status" value="1"/>
</dbReference>
<keyword evidence="3" id="KW-1185">Reference proteome</keyword>
<dbReference type="PANTHER" id="PTHR33937:SF2">
    <property type="entry name" value="DINITROGENASE IRON-MOLYBDENUM COFACTOR BIOSYNTHESIS DOMAIN-CONTAINING PROTEIN"/>
    <property type="match status" value="1"/>
</dbReference>
<dbReference type="SUPFAM" id="SSF53146">
    <property type="entry name" value="Nitrogenase accessory factor-like"/>
    <property type="match status" value="1"/>
</dbReference>
<accession>A0A1H7V5J4</accession>
<dbReference type="Proteomes" id="UP000198744">
    <property type="component" value="Unassembled WGS sequence"/>
</dbReference>